<keyword evidence="3" id="KW-1185">Reference proteome</keyword>
<dbReference type="RefSeq" id="NP_569759.1">
    <property type="nucleotide sequence ID" value="NC_003387.1"/>
</dbReference>
<dbReference type="InterPro" id="IPR055681">
    <property type="entry name" value="DUF7257"/>
</dbReference>
<evidence type="ECO:0000313" key="3">
    <source>
        <dbReference type="Proteomes" id="UP000002133"/>
    </source>
</evidence>
<dbReference type="GeneID" id="932336"/>
<dbReference type="EMBL" id="AF068845">
    <property type="protein sequence ID" value="AAD17591.1"/>
    <property type="molecule type" value="Genomic_DNA"/>
</dbReference>
<name>Q9ZX54_BPMT4</name>
<dbReference type="Pfam" id="PF23918">
    <property type="entry name" value="DUF7257"/>
    <property type="match status" value="1"/>
</dbReference>
<evidence type="ECO:0000259" key="1">
    <source>
        <dbReference type="Pfam" id="PF23918"/>
    </source>
</evidence>
<protein>
    <submittedName>
        <fullName evidence="2">Minor tail protein</fullName>
    </submittedName>
</protein>
<accession>Q9ZX54</accession>
<organism evidence="2 3">
    <name type="scientific">Mycobacterium phage TM4</name>
    <name type="common">Mycobacteriophage TM4</name>
    <dbReference type="NCBI Taxonomy" id="88870"/>
    <lineage>
        <taxon>Viruses</taxon>
        <taxon>Duplodnaviria</taxon>
        <taxon>Heunggongvirae</taxon>
        <taxon>Uroviricota</taxon>
        <taxon>Caudoviricetes</taxon>
        <taxon>Weiservirinae</taxon>
        <taxon>Timquatrovirus</taxon>
        <taxon>Timquatrovirus TM4</taxon>
        <taxon>Mycobacterium virus TM4</taxon>
    </lineage>
</organism>
<proteinExistence type="predicted"/>
<feature type="domain" description="DUF7257" evidence="1">
    <location>
        <begin position="429"/>
        <end position="624"/>
    </location>
</feature>
<dbReference type="OrthoDB" id="2324at10239"/>
<evidence type="ECO:0000313" key="2">
    <source>
        <dbReference type="EMBL" id="AAD17591.1"/>
    </source>
</evidence>
<dbReference type="Gene3D" id="2.60.120.260">
    <property type="entry name" value="Galactose-binding domain-like"/>
    <property type="match status" value="1"/>
</dbReference>
<organismHost>
    <name type="scientific">Mycobacterium</name>
    <dbReference type="NCBI Taxonomy" id="1763"/>
</organismHost>
<dbReference type="KEGG" id="vg:932336"/>
<reference evidence="2 3" key="1">
    <citation type="journal article" date="1998" name="Tuber. Lung Dis.">
        <title>Mycobacteriophage TM4: genome structure and gene expression.</title>
        <authorList>
            <person name="Ford M.E."/>
            <person name="Stenstrom C."/>
            <person name="Hendrix R.W."/>
            <person name="Hatfull G.F."/>
        </authorList>
    </citation>
    <scope>NUCLEOTIDE SEQUENCE</scope>
</reference>
<dbReference type="Proteomes" id="UP000002133">
    <property type="component" value="Segment"/>
</dbReference>
<sequence length="784" mass="81809">MPRQYDSRQLVVDRDPLRQLIPDPGKLPKLDPKVFYDGLIQGIKMLTGIDLSSPEALVASIIELLKDAVGGALDPTQLLATVGKILGFVGTPASIDELAAWASTNLFGWIDPGRLPIIPVSHIGQIITSLLPNGMFGGAQSIIDPTGRWLVDAVEGAARTVANGTFTDLLSTDLISVAPGQVLNIVGKVKWSGLTASGSPIQLGVTEYSDERGENLAGRALVATPAGQTGTTGWKDVAGTYTVPQGVKAVRARVSVGAEATAGDVWFKGVDANRGNSLLPIALVENLSSRLASLLGVDVWQSFLDAAKGATGGSISDIINRIVHLGVDGSFDASQLVNVPNIPMVPGTKVGGLAGNMLQDFGSHIDNIVNRLSGTRGSNQSLDDADAALGALQDTVLGLSQDVQDLKIDQAGTSTSGKRYRVDFTTLPSGPFSAAPFDLTYSGAGSGYLELAGRAQWHKVNDGDRSVIARYTDGTNTDTETDFQFIQATVGSPPDGAAVNYACARMNTAKTTFVYAMGFRAGFFGLQFRAELGCYVNGVRYVFVANAPATYNYNLALKAGVGGNPYRFQVLSGTTVVIDYTDTSRVSQIGAAFRGWGFRSDTGNSGSDAPAPAVFVGCADNAPVGVQGTTFRAYRSLSSSVSKPAGNVPLPANTFDTVDYISSDLKWNPTTNEITVLKAGTYLCSMRLQGASALGFGNGKRVYPFWFVGGAAKAMGHDKYALNLNGFGAPAASLEDAIGGDPFVYYVPEGGVIRAGAGNAANAAIALVGDSAGLSTWLTVARVG</sequence>
<gene>
    <name evidence="2" type="primary">23</name>
    <name evidence="2" type="ORF">TM4_23</name>
</gene>